<dbReference type="AlphaFoldDB" id="A0A1M6FJE0"/>
<reference evidence="3 4" key="1">
    <citation type="submission" date="2016-11" db="EMBL/GenBank/DDBJ databases">
        <authorList>
            <person name="Jaros S."/>
            <person name="Januszkiewicz K."/>
            <person name="Wedrychowicz H."/>
        </authorList>
    </citation>
    <scope>NUCLEOTIDE SEQUENCE [LARGE SCALE GENOMIC DNA]</scope>
    <source>
        <strain evidence="3 4">DSM 100565</strain>
    </source>
</reference>
<protein>
    <submittedName>
        <fullName evidence="3">Acyl-CoA thioesterase-1</fullName>
    </submittedName>
</protein>
<organism evidence="3 4">
    <name type="scientific">Wenxinia saemankumensis</name>
    <dbReference type="NCBI Taxonomy" id="1447782"/>
    <lineage>
        <taxon>Bacteria</taxon>
        <taxon>Pseudomonadati</taxon>
        <taxon>Pseudomonadota</taxon>
        <taxon>Alphaproteobacteria</taxon>
        <taxon>Rhodobacterales</taxon>
        <taxon>Roseobacteraceae</taxon>
        <taxon>Wenxinia</taxon>
    </lineage>
</organism>
<sequence>MRHVLRRIVGGRYGAGRTGRNLALALALVAAPAAAQEAVVTAFGDSLIQGYGLPPDEGVTAQLQEWLDAAGADVAVVNAGVSGDTTAGGLARIDWTLADPPDAILVTLGGNDMLRGLDPQEARANLTGILDAARESGAAILLAGVEAPGNYGADYAADFDAIWPDLAEDYDAALLPDWFAPLRAEGMEAGMARYMQADGIHPNAEGVALIVEEIGPMLLKLLEEESGAGD</sequence>
<evidence type="ECO:0000313" key="3">
    <source>
        <dbReference type="EMBL" id="SHI97858.1"/>
    </source>
</evidence>
<evidence type="ECO:0000259" key="2">
    <source>
        <dbReference type="Pfam" id="PF13472"/>
    </source>
</evidence>
<feature type="signal peptide" evidence="1">
    <location>
        <begin position="1"/>
        <end position="35"/>
    </location>
</feature>
<name>A0A1M6FJE0_9RHOB</name>
<evidence type="ECO:0000313" key="4">
    <source>
        <dbReference type="Proteomes" id="UP000184292"/>
    </source>
</evidence>
<dbReference type="GO" id="GO:0004622">
    <property type="term" value="F:phosphatidylcholine lysophospholipase activity"/>
    <property type="evidence" value="ECO:0007669"/>
    <property type="project" value="TreeGrafter"/>
</dbReference>
<dbReference type="EMBL" id="FQYO01000004">
    <property type="protein sequence ID" value="SHI97858.1"/>
    <property type="molecule type" value="Genomic_DNA"/>
</dbReference>
<dbReference type="Pfam" id="PF13472">
    <property type="entry name" value="Lipase_GDSL_2"/>
    <property type="match status" value="1"/>
</dbReference>
<keyword evidence="1" id="KW-0732">Signal</keyword>
<dbReference type="CDD" id="cd01822">
    <property type="entry name" value="Lysophospholipase_L1_like"/>
    <property type="match status" value="1"/>
</dbReference>
<dbReference type="PANTHER" id="PTHR30383">
    <property type="entry name" value="THIOESTERASE 1/PROTEASE 1/LYSOPHOSPHOLIPASE L1"/>
    <property type="match status" value="1"/>
</dbReference>
<dbReference type="SUPFAM" id="SSF52266">
    <property type="entry name" value="SGNH hydrolase"/>
    <property type="match status" value="1"/>
</dbReference>
<dbReference type="InterPro" id="IPR051532">
    <property type="entry name" value="Ester_Hydrolysis_Enzymes"/>
</dbReference>
<gene>
    <name evidence="3" type="ORF">SAMN05444417_2353</name>
</gene>
<feature type="domain" description="SGNH hydrolase-type esterase" evidence="2">
    <location>
        <begin position="42"/>
        <end position="208"/>
    </location>
</feature>
<dbReference type="InterPro" id="IPR036514">
    <property type="entry name" value="SGNH_hydro_sf"/>
</dbReference>
<dbReference type="STRING" id="1447782.SAMN05444417_2353"/>
<feature type="chain" id="PRO_5012454966" evidence="1">
    <location>
        <begin position="36"/>
        <end position="230"/>
    </location>
</feature>
<dbReference type="OrthoDB" id="9786188at2"/>
<dbReference type="PANTHER" id="PTHR30383:SF24">
    <property type="entry name" value="THIOESTERASE 1_PROTEASE 1_LYSOPHOSPHOLIPASE L1"/>
    <property type="match status" value="1"/>
</dbReference>
<dbReference type="Proteomes" id="UP000184292">
    <property type="component" value="Unassembled WGS sequence"/>
</dbReference>
<accession>A0A1M6FJE0</accession>
<dbReference type="RefSeq" id="WP_083601361.1">
    <property type="nucleotide sequence ID" value="NZ_FQYO01000004.1"/>
</dbReference>
<proteinExistence type="predicted"/>
<dbReference type="Gene3D" id="3.40.50.1110">
    <property type="entry name" value="SGNH hydrolase"/>
    <property type="match status" value="1"/>
</dbReference>
<dbReference type="InterPro" id="IPR013830">
    <property type="entry name" value="SGNH_hydro"/>
</dbReference>
<evidence type="ECO:0000256" key="1">
    <source>
        <dbReference type="SAM" id="SignalP"/>
    </source>
</evidence>
<keyword evidence="4" id="KW-1185">Reference proteome</keyword>